<feature type="compositionally biased region" description="Basic residues" evidence="6">
    <location>
        <begin position="326"/>
        <end position="335"/>
    </location>
</feature>
<feature type="region of interest" description="Disordered" evidence="6">
    <location>
        <begin position="139"/>
        <end position="473"/>
    </location>
</feature>
<dbReference type="Proteomes" id="UP000324022">
    <property type="component" value="Unassembled WGS sequence"/>
</dbReference>
<feature type="region of interest" description="Disordered" evidence="6">
    <location>
        <begin position="808"/>
        <end position="828"/>
    </location>
</feature>
<dbReference type="InterPro" id="IPR007603">
    <property type="entry name" value="Choline_transptr-like"/>
</dbReference>
<feature type="compositionally biased region" description="Basic residues" evidence="6">
    <location>
        <begin position="391"/>
        <end position="403"/>
    </location>
</feature>
<accession>A0A5C3EQ98</accession>
<evidence type="ECO:0000313" key="9">
    <source>
        <dbReference type="Proteomes" id="UP000324022"/>
    </source>
</evidence>
<gene>
    <name evidence="8" type="ORF">UTRI_04336</name>
</gene>
<feature type="transmembrane region" description="Helical" evidence="7">
    <location>
        <begin position="888"/>
        <end position="906"/>
    </location>
</feature>
<name>A0A5C3EQ98_9BASI</name>
<evidence type="ECO:0000256" key="4">
    <source>
        <dbReference type="ARBA" id="ARBA00022989"/>
    </source>
</evidence>
<feature type="compositionally biased region" description="Polar residues" evidence="6">
    <location>
        <begin position="291"/>
        <end position="300"/>
    </location>
</feature>
<dbReference type="EMBL" id="OOIN01000047">
    <property type="protein sequence ID" value="SPO32592.1"/>
    <property type="molecule type" value="Genomic_DNA"/>
</dbReference>
<feature type="compositionally biased region" description="Polar residues" evidence="6">
    <location>
        <begin position="311"/>
        <end position="323"/>
    </location>
</feature>
<dbReference type="AlphaFoldDB" id="A0A5C3EQ98"/>
<feature type="compositionally biased region" description="Acidic residues" evidence="6">
    <location>
        <begin position="375"/>
        <end position="385"/>
    </location>
</feature>
<feature type="compositionally biased region" description="Basic and acidic residues" evidence="6">
    <location>
        <begin position="457"/>
        <end position="473"/>
    </location>
</feature>
<sequence>MTSLSQYASRFLSSNLATSIRPGVDANQDASDANDPLFYSHASVSGAPFSHPNNHHNPYGPEYSLSSSDGLPTPPANGRPTTQSRILHSLTGASRFGPASFFASGRGGHPAGYGVRDSLIREMDDEDDVDLWREDRRMSGLASRLADSSRSEDLADSLDAATNAAALQPKPSGPPNSSAAPPTSSHTTQADHRTPANDTQDPFLADGDLDDGASQHSLVSNREARIPDDQRVLPSASHAQPYPPRATQTAAQHQRREAARARGWLAHGSTVDMEPTSISNAARAARHNQPYDPSTSSIYSNAGHRPDRSQLGDSSIYDQSGQFNKARAKATRSNRNRGEGLFSIYDEQEEDQEDDRSDMSRSRSGNISASSISESEYDTEGEGEGESQSRRAQRSRRMSRNRARQMTSTLREPLLPSGSGSARPLRMQARRSSDIDSEGSDLDARCRPHRGSSRQHRSGENHGRPSSRNREQDSIDEIHLYPSPPARAGWGPWANRLAFGKYRDKTAIATFAAAIGAVILIGAYLSWGVRTPSQPKTPKTRPSSYYTITRSLPILILLTLLSFAAGVGNLVLLRNLSRFGGAKVLRTGLMGVPIVLGLGWAWAFAGSFIYDDESWSGGSWSTTGLRIISIVPLALAILFARMVWQRRKALSRSIAVLELSCNVVLKHPALLVLALASLGAFALVTIPFLFLFTRLFLVGHFGRQVGDSIEWKTDTKAAWLAWATLCAWVWTWAVLRGVQRVTVAGVVSHWYFHRIGEGEAQGTEGRVQAAGAYGAGDGQAPSFDKRRADEDHTNDVICDGDTIYDEPAAPGSYPQHGPHGSARRHAAPDPTEVVRVSFARATGPAFGSICMSALILAIVKTMTLVAETARRISDATTHRRVPKLLQPLTHVVGLLAGLGAVLQAYSDLALVYVGVTGDGFWTAAKKSAQLVSRRGVEGVMEGLVINLVLDLTAIALSFLAGLVGFLFSAHQLHVPADAPLVGLLCGLLPYWTLRLCADVLSNASDTLYLCYAIDHASNDEHCPKAAEAFTAKPSDASDFMLPF</sequence>
<reference evidence="8 9" key="1">
    <citation type="submission" date="2018-03" db="EMBL/GenBank/DDBJ databases">
        <authorList>
            <person name="Guldener U."/>
        </authorList>
    </citation>
    <scope>NUCLEOTIDE SEQUENCE [LARGE SCALE GENOMIC DNA]</scope>
    <source>
        <strain evidence="8 9">NBRC100155</strain>
    </source>
</reference>
<protein>
    <recommendedName>
        <fullName evidence="10">Choline transporter-like protein</fullName>
    </recommendedName>
</protein>
<evidence type="ECO:0000256" key="2">
    <source>
        <dbReference type="ARBA" id="ARBA00007168"/>
    </source>
</evidence>
<comment type="subcellular location">
    <subcellularLocation>
        <location evidence="1">Membrane</location>
        <topology evidence="1">Multi-pass membrane protein</topology>
    </subcellularLocation>
</comment>
<feature type="compositionally biased region" description="Basic and acidic residues" evidence="6">
    <location>
        <begin position="222"/>
        <end position="231"/>
    </location>
</feature>
<feature type="transmembrane region" description="Helical" evidence="7">
    <location>
        <begin position="717"/>
        <end position="735"/>
    </location>
</feature>
<feature type="transmembrane region" description="Helical" evidence="7">
    <location>
        <begin position="547"/>
        <end position="572"/>
    </location>
</feature>
<feature type="transmembrane region" description="Helical" evidence="7">
    <location>
        <begin position="584"/>
        <end position="605"/>
    </location>
</feature>
<feature type="transmembrane region" description="Helical" evidence="7">
    <location>
        <begin position="670"/>
        <end position="697"/>
    </location>
</feature>
<feature type="compositionally biased region" description="Basic residues" evidence="6">
    <location>
        <begin position="447"/>
        <end position="456"/>
    </location>
</feature>
<feature type="region of interest" description="Disordered" evidence="6">
    <location>
        <begin position="18"/>
        <end position="83"/>
    </location>
</feature>
<proteinExistence type="inferred from homology"/>
<dbReference type="GO" id="GO:0022857">
    <property type="term" value="F:transmembrane transporter activity"/>
    <property type="evidence" value="ECO:0007669"/>
    <property type="project" value="InterPro"/>
</dbReference>
<feature type="compositionally biased region" description="Low complexity" evidence="6">
    <location>
        <begin position="362"/>
        <end position="374"/>
    </location>
</feature>
<feature type="transmembrane region" description="Helical" evidence="7">
    <location>
        <begin position="625"/>
        <end position="644"/>
    </location>
</feature>
<keyword evidence="4 7" id="KW-1133">Transmembrane helix</keyword>
<dbReference type="OrthoDB" id="420519at2759"/>
<evidence type="ECO:0000313" key="8">
    <source>
        <dbReference type="EMBL" id="SPO32592.1"/>
    </source>
</evidence>
<evidence type="ECO:0000256" key="6">
    <source>
        <dbReference type="SAM" id="MobiDB-lite"/>
    </source>
</evidence>
<keyword evidence="5 7" id="KW-0472">Membrane</keyword>
<dbReference type="PANTHER" id="PTHR12385:SF88">
    <property type="entry name" value="CHOLINE TRANSPORTER-LIKE PROTEIN CTL1"/>
    <property type="match status" value="1"/>
</dbReference>
<dbReference type="Pfam" id="PF04515">
    <property type="entry name" value="Choline_transpo"/>
    <property type="match status" value="2"/>
</dbReference>
<feature type="compositionally biased region" description="Acidic residues" evidence="6">
    <location>
        <begin position="346"/>
        <end position="356"/>
    </location>
</feature>
<evidence type="ECO:0000256" key="3">
    <source>
        <dbReference type="ARBA" id="ARBA00022692"/>
    </source>
</evidence>
<evidence type="ECO:0000256" key="1">
    <source>
        <dbReference type="ARBA" id="ARBA00004141"/>
    </source>
</evidence>
<evidence type="ECO:0000256" key="5">
    <source>
        <dbReference type="ARBA" id="ARBA00023136"/>
    </source>
</evidence>
<evidence type="ECO:0000256" key="7">
    <source>
        <dbReference type="SAM" id="Phobius"/>
    </source>
</evidence>
<comment type="similarity">
    <text evidence="2">Belongs to the CTL (choline transporter-like) family.</text>
</comment>
<keyword evidence="3 7" id="KW-0812">Transmembrane</keyword>
<feature type="compositionally biased region" description="Low complexity" evidence="6">
    <location>
        <begin position="157"/>
        <end position="188"/>
    </location>
</feature>
<dbReference type="PANTHER" id="PTHR12385">
    <property type="entry name" value="CHOLINE TRANSPORTER-LIKE (SLC FAMILY 44)"/>
    <property type="match status" value="1"/>
</dbReference>
<feature type="transmembrane region" description="Helical" evidence="7">
    <location>
        <begin position="506"/>
        <end position="527"/>
    </location>
</feature>
<organism evidence="8 9">
    <name type="scientific">Ustilago trichophora</name>
    <dbReference type="NCBI Taxonomy" id="86804"/>
    <lineage>
        <taxon>Eukaryota</taxon>
        <taxon>Fungi</taxon>
        <taxon>Dikarya</taxon>
        <taxon>Basidiomycota</taxon>
        <taxon>Ustilaginomycotina</taxon>
        <taxon>Ustilaginomycetes</taxon>
        <taxon>Ustilaginales</taxon>
        <taxon>Ustilaginaceae</taxon>
        <taxon>Ustilago</taxon>
    </lineage>
</organism>
<evidence type="ECO:0008006" key="10">
    <source>
        <dbReference type="Google" id="ProtNLM"/>
    </source>
</evidence>
<dbReference type="GO" id="GO:0005886">
    <property type="term" value="C:plasma membrane"/>
    <property type="evidence" value="ECO:0007669"/>
    <property type="project" value="TreeGrafter"/>
</dbReference>
<keyword evidence="9" id="KW-1185">Reference proteome</keyword>
<feature type="transmembrane region" description="Helical" evidence="7">
    <location>
        <begin position="943"/>
        <end position="967"/>
    </location>
</feature>